<dbReference type="AlphaFoldDB" id="A0A166I620"/>
<accession>A0A166I620</accession>
<sequence length="243" mass="25422">MSLLEFVLFWLVIYMQKLALAAGISLCLGLLMSEPVKAAKLTITPTVTFEVVDGGFLGTFDGLGDEIFPNNFDSVVLGFEGEAAEFAEFDLTQFSIPPLESISSVIFQAQISTTQVFGLGSPGGVPPNNLGVFGYVGNGEPNASDLQAGILLTTVDTSTAIGGEIIRFDVTSFVQKRINNGDRFVGLAVRAQDPGGVVLGGANFGGIPPTLIISTVPESSTTLGLLAFGALGVVAMRKRSVRL</sequence>
<protein>
    <submittedName>
        <fullName evidence="1">PEP-CTERM domain protein</fullName>
    </submittedName>
</protein>
<dbReference type="InterPro" id="IPR013424">
    <property type="entry name" value="Ice-binding_C"/>
</dbReference>
<gene>
    <name evidence="1" type="ORF">A2T98_20650</name>
</gene>
<dbReference type="GeneID" id="78019522"/>
<evidence type="ECO:0000313" key="1">
    <source>
        <dbReference type="EMBL" id="KZL47941.1"/>
    </source>
</evidence>
<dbReference type="Proteomes" id="UP000076555">
    <property type="component" value="Unassembled WGS sequence"/>
</dbReference>
<dbReference type="RefSeq" id="WP_063874378.1">
    <property type="nucleotide sequence ID" value="NZ_CAWMRI010000270.1"/>
</dbReference>
<proteinExistence type="predicted"/>
<evidence type="ECO:0000313" key="2">
    <source>
        <dbReference type="Proteomes" id="UP000076555"/>
    </source>
</evidence>
<dbReference type="NCBIfam" id="TIGR02595">
    <property type="entry name" value="PEP_CTERM"/>
    <property type="match status" value="1"/>
</dbReference>
<comment type="caution">
    <text evidence="1">The sequence shown here is derived from an EMBL/GenBank/DDBJ whole genome shotgun (WGS) entry which is preliminary data.</text>
</comment>
<organism evidence="1 2">
    <name type="scientific">Nodularia spumigena CENA596</name>
    <dbReference type="NCBI Taxonomy" id="1819295"/>
    <lineage>
        <taxon>Bacteria</taxon>
        <taxon>Bacillati</taxon>
        <taxon>Cyanobacteriota</taxon>
        <taxon>Cyanophyceae</taxon>
        <taxon>Nostocales</taxon>
        <taxon>Nodulariaceae</taxon>
        <taxon>Nodularia</taxon>
    </lineage>
</organism>
<dbReference type="EMBL" id="LWAJ01000270">
    <property type="protein sequence ID" value="KZL47941.1"/>
    <property type="molecule type" value="Genomic_DNA"/>
</dbReference>
<name>A0A166I620_NODSP</name>
<reference evidence="1 2" key="1">
    <citation type="submission" date="2016-04" db="EMBL/GenBank/DDBJ databases">
        <title>Draft Genome Assembly of the Bloom-forming Cyanobacterium Nodularia spumigena Strain CENA596 in Shrimp Production Ponds.</title>
        <authorList>
            <person name="Popin R.V."/>
            <person name="Rigonato J."/>
            <person name="Abreu V.A."/>
            <person name="Andreote A.P."/>
            <person name="Silveira S.B."/>
            <person name="Odebrecht C."/>
            <person name="Fiore M.F."/>
        </authorList>
    </citation>
    <scope>NUCLEOTIDE SEQUENCE [LARGE SCALE GENOMIC DNA]</scope>
    <source>
        <strain evidence="1 2">CENA596</strain>
    </source>
</reference>